<evidence type="ECO:0000256" key="3">
    <source>
        <dbReference type="ARBA" id="ARBA00022475"/>
    </source>
</evidence>
<dbReference type="Pfam" id="PF00528">
    <property type="entry name" value="BPD_transp_1"/>
    <property type="match status" value="1"/>
</dbReference>
<dbReference type="InterPro" id="IPR000515">
    <property type="entry name" value="MetI-like"/>
</dbReference>
<keyword evidence="2 7" id="KW-0813">Transport</keyword>
<keyword evidence="5 7" id="KW-1133">Transmembrane helix</keyword>
<proteinExistence type="inferred from homology"/>
<dbReference type="CDD" id="cd06261">
    <property type="entry name" value="TM_PBP2"/>
    <property type="match status" value="1"/>
</dbReference>
<gene>
    <name evidence="9" type="ORF">ACFFNY_05030</name>
</gene>
<accession>A0ABV5VRP4</accession>
<feature type="transmembrane region" description="Helical" evidence="7">
    <location>
        <begin position="262"/>
        <end position="279"/>
    </location>
</feature>
<evidence type="ECO:0000256" key="6">
    <source>
        <dbReference type="ARBA" id="ARBA00023136"/>
    </source>
</evidence>
<evidence type="ECO:0000313" key="10">
    <source>
        <dbReference type="Proteomes" id="UP001589619"/>
    </source>
</evidence>
<keyword evidence="3" id="KW-1003">Cell membrane</keyword>
<sequence>MSSKMALSEKLFQTALVAFISLMCAAMLYPFIHVLSVSFSSYEESLRPGIHLYPRGFSLDAYKRTFASGDIFIAFGNSIFRTVVGTVLSVFAMALGAYPLSKKYLPHRTFYTMFFVFTMFFSGGIIPSYLLIKSLGLMDSRWVLILPTLFSTFTMFIMRNFFMSIPTELEESARIDGANDVRILLTIIMPLSKPILATVALWTAVSHWNAWFDAMLYISDHYKMVLQLYLRKLIIENQDQVMQDIMLHSTGEAPLTPETVKAAVLMIATVPIVIVYPFLQKYFAKGIMVGSLKG</sequence>
<comment type="caution">
    <text evidence="9">The sequence shown here is derived from an EMBL/GenBank/DDBJ whole genome shotgun (WGS) entry which is preliminary data.</text>
</comment>
<evidence type="ECO:0000256" key="7">
    <source>
        <dbReference type="RuleBase" id="RU363032"/>
    </source>
</evidence>
<keyword evidence="6 7" id="KW-0472">Membrane</keyword>
<dbReference type="PANTHER" id="PTHR43744">
    <property type="entry name" value="ABC TRANSPORTER PERMEASE PROTEIN MG189-RELATED-RELATED"/>
    <property type="match status" value="1"/>
</dbReference>
<evidence type="ECO:0000256" key="2">
    <source>
        <dbReference type="ARBA" id="ARBA00022448"/>
    </source>
</evidence>
<dbReference type="Proteomes" id="UP001589619">
    <property type="component" value="Unassembled WGS sequence"/>
</dbReference>
<feature type="transmembrane region" description="Helical" evidence="7">
    <location>
        <begin position="110"/>
        <end position="130"/>
    </location>
</feature>
<dbReference type="RefSeq" id="WP_344905431.1">
    <property type="nucleotide sequence ID" value="NZ_BAAAYO010000002.1"/>
</dbReference>
<name>A0ABV5VRP4_9BACL</name>
<dbReference type="Gene3D" id="1.10.3720.10">
    <property type="entry name" value="MetI-like"/>
    <property type="match status" value="1"/>
</dbReference>
<keyword evidence="4 7" id="KW-0812">Transmembrane</keyword>
<reference evidence="9 10" key="1">
    <citation type="submission" date="2024-09" db="EMBL/GenBank/DDBJ databases">
        <authorList>
            <person name="Sun Q."/>
            <person name="Mori K."/>
        </authorList>
    </citation>
    <scope>NUCLEOTIDE SEQUENCE [LARGE SCALE GENOMIC DNA]</scope>
    <source>
        <strain evidence="9 10">JCM 12520</strain>
    </source>
</reference>
<feature type="transmembrane region" description="Helical" evidence="7">
    <location>
        <begin position="12"/>
        <end position="32"/>
    </location>
</feature>
<comment type="subcellular location">
    <subcellularLocation>
        <location evidence="1 7">Cell membrane</location>
        <topology evidence="1 7">Multi-pass membrane protein</topology>
    </subcellularLocation>
</comment>
<dbReference type="EMBL" id="JBHMAG010000004">
    <property type="protein sequence ID" value="MFB9750934.1"/>
    <property type="molecule type" value="Genomic_DNA"/>
</dbReference>
<feature type="transmembrane region" description="Helical" evidence="7">
    <location>
        <begin position="79"/>
        <end position="98"/>
    </location>
</feature>
<evidence type="ECO:0000256" key="4">
    <source>
        <dbReference type="ARBA" id="ARBA00022692"/>
    </source>
</evidence>
<evidence type="ECO:0000256" key="5">
    <source>
        <dbReference type="ARBA" id="ARBA00022989"/>
    </source>
</evidence>
<comment type="similarity">
    <text evidence="7">Belongs to the binding-protein-dependent transport system permease family.</text>
</comment>
<evidence type="ECO:0000313" key="9">
    <source>
        <dbReference type="EMBL" id="MFB9750934.1"/>
    </source>
</evidence>
<organism evidence="9 10">
    <name type="scientific">Paenibacillus hodogayensis</name>
    <dbReference type="NCBI Taxonomy" id="279208"/>
    <lineage>
        <taxon>Bacteria</taxon>
        <taxon>Bacillati</taxon>
        <taxon>Bacillota</taxon>
        <taxon>Bacilli</taxon>
        <taxon>Bacillales</taxon>
        <taxon>Paenibacillaceae</taxon>
        <taxon>Paenibacillus</taxon>
    </lineage>
</organism>
<keyword evidence="10" id="KW-1185">Reference proteome</keyword>
<feature type="transmembrane region" description="Helical" evidence="7">
    <location>
        <begin position="142"/>
        <end position="162"/>
    </location>
</feature>
<dbReference type="SUPFAM" id="SSF161098">
    <property type="entry name" value="MetI-like"/>
    <property type="match status" value="1"/>
</dbReference>
<dbReference type="PANTHER" id="PTHR43744:SF9">
    <property type="entry name" value="POLYGALACTURONAN_RHAMNOGALACTURONAN TRANSPORT SYSTEM PERMEASE PROTEIN YTCP"/>
    <property type="match status" value="1"/>
</dbReference>
<dbReference type="InterPro" id="IPR035906">
    <property type="entry name" value="MetI-like_sf"/>
</dbReference>
<feature type="domain" description="ABC transmembrane type-1" evidence="8">
    <location>
        <begin position="75"/>
        <end position="276"/>
    </location>
</feature>
<evidence type="ECO:0000256" key="1">
    <source>
        <dbReference type="ARBA" id="ARBA00004651"/>
    </source>
</evidence>
<dbReference type="PROSITE" id="PS50928">
    <property type="entry name" value="ABC_TM1"/>
    <property type="match status" value="1"/>
</dbReference>
<evidence type="ECO:0000259" key="8">
    <source>
        <dbReference type="PROSITE" id="PS50928"/>
    </source>
</evidence>
<protein>
    <submittedName>
        <fullName evidence="9">Carbohydrate ABC transporter permease</fullName>
    </submittedName>
</protein>
<feature type="transmembrane region" description="Helical" evidence="7">
    <location>
        <begin position="183"/>
        <end position="205"/>
    </location>
</feature>